<dbReference type="Gene3D" id="3.40.50.1820">
    <property type="entry name" value="alpha/beta hydrolase"/>
    <property type="match status" value="1"/>
</dbReference>
<dbReference type="GO" id="GO:0080031">
    <property type="term" value="F:methyl salicylate esterase activity"/>
    <property type="evidence" value="ECO:0007669"/>
    <property type="project" value="TreeGrafter"/>
</dbReference>
<keyword evidence="4" id="KW-0017">Alkaloid metabolism</keyword>
<organism evidence="7">
    <name type="scientific">Rauvolfia yunnanensis</name>
    <dbReference type="NCBI Taxonomy" id="1217299"/>
    <lineage>
        <taxon>Eukaryota</taxon>
        <taxon>Viridiplantae</taxon>
        <taxon>Streptophyta</taxon>
        <taxon>Embryophyta</taxon>
        <taxon>Tracheophyta</taxon>
        <taxon>Spermatophyta</taxon>
        <taxon>Magnoliopsida</taxon>
        <taxon>eudicotyledons</taxon>
        <taxon>Gunneridae</taxon>
        <taxon>Pentapetalae</taxon>
        <taxon>asterids</taxon>
        <taxon>lamiids</taxon>
        <taxon>Gentianales</taxon>
        <taxon>Apocynaceae</taxon>
        <taxon>Rauvolfioideae</taxon>
        <taxon>Vinceae</taxon>
        <taxon>Rauvolfiinae</taxon>
        <taxon>Rauvolfia</taxon>
    </lineage>
</organism>
<evidence type="ECO:0000256" key="5">
    <source>
        <dbReference type="ARBA" id="ARBA00022801"/>
    </source>
</evidence>
<keyword evidence="3" id="KW-0719">Serine esterase</keyword>
<dbReference type="GO" id="GO:0080030">
    <property type="term" value="F:methyl indole-3-acetate esterase activity"/>
    <property type="evidence" value="ECO:0007669"/>
    <property type="project" value="TreeGrafter"/>
</dbReference>
<evidence type="ECO:0000256" key="2">
    <source>
        <dbReference type="ARBA" id="ARBA00008645"/>
    </source>
</evidence>
<dbReference type="InterPro" id="IPR000073">
    <property type="entry name" value="AB_hydrolase_1"/>
</dbReference>
<dbReference type="PANTHER" id="PTHR10992:SF1083">
    <property type="entry name" value="METHYLESTERASE 1"/>
    <property type="match status" value="1"/>
</dbReference>
<dbReference type="SMR" id="T2DN97"/>
<feature type="domain" description="AB hydrolase-1" evidence="6">
    <location>
        <begin position="12"/>
        <end position="248"/>
    </location>
</feature>
<dbReference type="EMBL" id="KF147585">
    <property type="protein sequence ID" value="AGV54148.1"/>
    <property type="molecule type" value="mRNA"/>
</dbReference>
<sequence>MDAAANPKQQKHFVLVHGGCLGAWIWYKLKPLLESAGHKVTAVDLSAAGINPQRLDEIHTLRDYSEPLMEVMASIPSDEKVVLLGHSFGGMSLGLAMETYPEKISVAVFMSAMMPDPNHPLTYPFEKYNEKCPGDMMLDTQFSNYGNPENPGMSMILGPQFMSLKMLQNCSAEDLELAKMLTRPGSLFYQDLAKAEKFSTERYGSVKRAYIFCSEDKSFPVEFQKWFVEAVGADKVKEIKEADHMGMLSQPREVCKCLLDIADS</sequence>
<evidence type="ECO:0000256" key="4">
    <source>
        <dbReference type="ARBA" id="ARBA00022589"/>
    </source>
</evidence>
<evidence type="ECO:0000256" key="1">
    <source>
        <dbReference type="ARBA" id="ARBA00004913"/>
    </source>
</evidence>
<gene>
    <name evidence="7" type="primary">pnae</name>
</gene>
<dbReference type="InterPro" id="IPR029058">
    <property type="entry name" value="AB_hydrolase_fold"/>
</dbReference>
<evidence type="ECO:0000313" key="7">
    <source>
        <dbReference type="EMBL" id="AGV54148.1"/>
    </source>
</evidence>
<dbReference type="SUPFAM" id="SSF53474">
    <property type="entry name" value="alpha/beta-Hydrolases"/>
    <property type="match status" value="1"/>
</dbReference>
<comment type="similarity">
    <text evidence="2">Belongs to the AB hydrolase superfamily.</text>
</comment>
<dbReference type="GO" id="GO:0009820">
    <property type="term" value="P:alkaloid metabolic process"/>
    <property type="evidence" value="ECO:0007669"/>
    <property type="project" value="UniProtKB-KW"/>
</dbReference>
<dbReference type="GO" id="GO:0009694">
    <property type="term" value="P:jasmonic acid metabolic process"/>
    <property type="evidence" value="ECO:0007669"/>
    <property type="project" value="TreeGrafter"/>
</dbReference>
<dbReference type="FunFam" id="3.40.50.1820:FF:000051">
    <property type="entry name" value="(S)-hydroxynitrile lyase"/>
    <property type="match status" value="1"/>
</dbReference>
<dbReference type="Pfam" id="PF00561">
    <property type="entry name" value="Abhydrolase_1"/>
    <property type="match status" value="1"/>
</dbReference>
<keyword evidence="5" id="KW-0378">Hydrolase</keyword>
<dbReference type="PANTHER" id="PTHR10992">
    <property type="entry name" value="METHYLESTERASE FAMILY MEMBER"/>
    <property type="match status" value="1"/>
</dbReference>
<comment type="pathway">
    <text evidence="1">Alkaloid biosynthesis.</text>
</comment>
<dbReference type="AlphaFoldDB" id="T2DN97"/>
<proteinExistence type="evidence at transcript level"/>
<evidence type="ECO:0000259" key="6">
    <source>
        <dbReference type="Pfam" id="PF00561"/>
    </source>
</evidence>
<reference evidence="7" key="1">
    <citation type="journal article" date="2013" name="Shengwu Jishu Tongbao">
        <title>Cloning and Analysis of the Polyneuridine Aldehyde Esterase in Rauvolfia yunnanensis.</title>
        <authorList>
            <person name="Guo C."/>
            <person name="Cao F."/>
        </authorList>
    </citation>
    <scope>NUCLEOTIDE SEQUENCE</scope>
</reference>
<name>T2DN97_9GENT</name>
<dbReference type="InterPro" id="IPR045889">
    <property type="entry name" value="MES/HNL"/>
</dbReference>
<accession>T2DN97</accession>
<dbReference type="GO" id="GO:0080032">
    <property type="term" value="F:methyl jasmonate esterase activity"/>
    <property type="evidence" value="ECO:0007669"/>
    <property type="project" value="TreeGrafter"/>
</dbReference>
<evidence type="ECO:0000256" key="3">
    <source>
        <dbReference type="ARBA" id="ARBA00022487"/>
    </source>
</evidence>
<protein>
    <submittedName>
        <fullName evidence="7">Polyneuridine-aldehyde esterase</fullName>
    </submittedName>
</protein>
<dbReference type="GO" id="GO:0009696">
    <property type="term" value="P:salicylic acid metabolic process"/>
    <property type="evidence" value="ECO:0007669"/>
    <property type="project" value="TreeGrafter"/>
</dbReference>